<keyword evidence="6" id="KW-1185">Reference proteome</keyword>
<dbReference type="Gene3D" id="2.20.120.10">
    <property type="entry name" value="Multimodular pneumococcal cell wall endolysin, domain 3"/>
    <property type="match status" value="1"/>
</dbReference>
<evidence type="ECO:0000256" key="3">
    <source>
        <dbReference type="SAM" id="SignalP"/>
    </source>
</evidence>
<name>U5MX83_CLOSA</name>
<feature type="repeat" description="Cell wall-binding" evidence="2">
    <location>
        <begin position="312"/>
        <end position="331"/>
    </location>
</feature>
<feature type="repeat" description="Cell wall-binding" evidence="2">
    <location>
        <begin position="433"/>
        <end position="452"/>
    </location>
</feature>
<feature type="repeat" description="Cell wall-binding" evidence="2">
    <location>
        <begin position="332"/>
        <end position="351"/>
    </location>
</feature>
<organism evidence="5 6">
    <name type="scientific">Clostridium saccharobutylicum DSM 13864</name>
    <dbReference type="NCBI Taxonomy" id="1345695"/>
    <lineage>
        <taxon>Bacteria</taxon>
        <taxon>Bacillati</taxon>
        <taxon>Bacillota</taxon>
        <taxon>Clostridia</taxon>
        <taxon>Eubacteriales</taxon>
        <taxon>Clostridiaceae</taxon>
        <taxon>Clostridium</taxon>
    </lineage>
</organism>
<dbReference type="InterPro" id="IPR025883">
    <property type="entry name" value="Cadherin-like_domain"/>
</dbReference>
<feature type="repeat" description="Cell wall-binding" evidence="2">
    <location>
        <begin position="292"/>
        <end position="311"/>
    </location>
</feature>
<dbReference type="RefSeq" id="WP_022750109.1">
    <property type="nucleotide sequence ID" value="NC_022571.1"/>
</dbReference>
<dbReference type="PATRIC" id="fig|1345695.10.peg.2086"/>
<evidence type="ECO:0000313" key="6">
    <source>
        <dbReference type="Proteomes" id="UP000017118"/>
    </source>
</evidence>
<dbReference type="AlphaFoldDB" id="U5MX83"/>
<dbReference type="Gene3D" id="2.10.270.10">
    <property type="entry name" value="Cholin Binding"/>
    <property type="match status" value="2"/>
</dbReference>
<dbReference type="HOGENOM" id="CLU_567075_0_0_9"/>
<dbReference type="eggNOG" id="COG5263">
    <property type="taxonomic scope" value="Bacteria"/>
</dbReference>
<dbReference type="Pfam" id="PF12733">
    <property type="entry name" value="Cadherin-like"/>
    <property type="match status" value="2"/>
</dbReference>
<accession>U5MX83</accession>
<reference evidence="5 6" key="1">
    <citation type="journal article" date="2013" name="Genome Announc.">
        <title>Complete Genome Sequence of the Solvent Producer Clostridium saccharobutylicum NCP262 (DSM 13864).</title>
        <authorList>
            <person name="Poehlein A."/>
            <person name="Hartwich K."/>
            <person name="Krabben P."/>
            <person name="Ehrenreich A."/>
            <person name="Liebl W."/>
            <person name="Durre P."/>
            <person name="Gottschalk G."/>
            <person name="Daniel R."/>
        </authorList>
    </citation>
    <scope>NUCLEOTIDE SEQUENCE [LARGE SCALE GENOMIC DNA]</scope>
    <source>
        <strain evidence="5">DSM 13864</strain>
    </source>
</reference>
<dbReference type="Proteomes" id="UP000017118">
    <property type="component" value="Chromosome"/>
</dbReference>
<evidence type="ECO:0000313" key="5">
    <source>
        <dbReference type="EMBL" id="AGX45153.1"/>
    </source>
</evidence>
<feature type="domain" description="Cadherin-like beta-sandwich-like" evidence="4">
    <location>
        <begin position="43"/>
        <end position="134"/>
    </location>
</feature>
<protein>
    <submittedName>
        <fullName evidence="5">Putative cell wall binding repeat-containing protein</fullName>
    </submittedName>
</protein>
<dbReference type="EMBL" id="CP006721">
    <property type="protein sequence ID" value="AGX45153.1"/>
    <property type="molecule type" value="Genomic_DNA"/>
</dbReference>
<proteinExistence type="predicted"/>
<keyword evidence="1" id="KW-0677">Repeat</keyword>
<feature type="signal peptide" evidence="3">
    <location>
        <begin position="1"/>
        <end position="23"/>
    </location>
</feature>
<dbReference type="GeneID" id="55476476"/>
<dbReference type="PROSITE" id="PS51170">
    <property type="entry name" value="CW"/>
    <property type="match status" value="7"/>
</dbReference>
<dbReference type="SUPFAM" id="SSF69360">
    <property type="entry name" value="Cell wall binding repeat"/>
    <property type="match status" value="2"/>
</dbReference>
<feature type="repeat" description="Cell wall-binding" evidence="2">
    <location>
        <begin position="392"/>
        <end position="411"/>
    </location>
</feature>
<dbReference type="Gene3D" id="2.10.270.20">
    <property type="match status" value="1"/>
</dbReference>
<dbReference type="KEGG" id="csb:CLSA_c41930"/>
<sequence length="477" mass="56683">MRKSLKYMARAVLFVSTFCVIEAANYGCLRPIAAYAESDAEIKSITLSGGYSIDFSKDKYSYVLDVNEDTDAIVVRAKPFYNNDKVLINGTQVTEEDKYRQVVKLQKGKNKIEVKIKDAFDDSYEKTYAIYIYRGISDAVYLKDINIDDKSIGFDKNKRFYNIELDEDTEYMKLTTIREDPNYTIKVNDKQLSSNDNIKIKFKGIGKYVINATVKDEETQRERVYNLNIYLGIPVSPDVTSSVKDKLKPNQWVLVNGRWTYNDSMGEPLKSTWLFDSKYQNYFYFNERGYMHTGWLLYEGNYYYLDNYGAMQRGWLKYNNNWYYLNNNGAMETGWLKYDDKWYFFDNSGEMKTGWIVDDNKWYFLNYKGEMKTDWILDNKKWYYLDEHGVMQTGWLDFNNDWYFMNNDGSMKSGEWVFNNGNWYYINYAGTMRSGWLYKDDKYYYLNEDGTMQTSTKVIDGYEYNFNEDGSVNFNYR</sequence>
<keyword evidence="3" id="KW-0732">Signal</keyword>
<dbReference type="Pfam" id="PF19127">
    <property type="entry name" value="Choline_bind_3"/>
    <property type="match status" value="1"/>
</dbReference>
<evidence type="ECO:0000256" key="1">
    <source>
        <dbReference type="ARBA" id="ARBA00022737"/>
    </source>
</evidence>
<feature type="domain" description="Cadherin-like beta-sandwich-like" evidence="4">
    <location>
        <begin position="143"/>
        <end position="230"/>
    </location>
</feature>
<gene>
    <name evidence="5" type="ORF">CLSA_c41930</name>
</gene>
<evidence type="ECO:0000259" key="4">
    <source>
        <dbReference type="Pfam" id="PF12733"/>
    </source>
</evidence>
<feature type="repeat" description="Cell wall-binding" evidence="2">
    <location>
        <begin position="352"/>
        <end position="371"/>
    </location>
</feature>
<feature type="chain" id="PRO_5009976524" evidence="3">
    <location>
        <begin position="24"/>
        <end position="477"/>
    </location>
</feature>
<dbReference type="InterPro" id="IPR018337">
    <property type="entry name" value="Cell_wall/Cho-bd_repeat"/>
</dbReference>
<evidence type="ECO:0000256" key="2">
    <source>
        <dbReference type="PROSITE-ProRule" id="PRU00591"/>
    </source>
</evidence>
<dbReference type="Pfam" id="PF01473">
    <property type="entry name" value="Choline_bind_1"/>
    <property type="match status" value="5"/>
</dbReference>
<feature type="repeat" description="Cell wall-binding" evidence="2">
    <location>
        <begin position="372"/>
        <end position="391"/>
    </location>
</feature>